<evidence type="ECO:0000313" key="3">
    <source>
        <dbReference type="Proteomes" id="UP000828390"/>
    </source>
</evidence>
<organism evidence="2 3">
    <name type="scientific">Dreissena polymorpha</name>
    <name type="common">Zebra mussel</name>
    <name type="synonym">Mytilus polymorpha</name>
    <dbReference type="NCBI Taxonomy" id="45954"/>
    <lineage>
        <taxon>Eukaryota</taxon>
        <taxon>Metazoa</taxon>
        <taxon>Spiralia</taxon>
        <taxon>Lophotrochozoa</taxon>
        <taxon>Mollusca</taxon>
        <taxon>Bivalvia</taxon>
        <taxon>Autobranchia</taxon>
        <taxon>Heteroconchia</taxon>
        <taxon>Euheterodonta</taxon>
        <taxon>Imparidentia</taxon>
        <taxon>Neoheterodontei</taxon>
        <taxon>Myida</taxon>
        <taxon>Dreissenoidea</taxon>
        <taxon>Dreissenidae</taxon>
        <taxon>Dreissena</taxon>
    </lineage>
</organism>
<feature type="signal peptide" evidence="1">
    <location>
        <begin position="1"/>
        <end position="25"/>
    </location>
</feature>
<feature type="chain" id="PRO_5039327873" description="Secreted protein" evidence="1">
    <location>
        <begin position="26"/>
        <end position="83"/>
    </location>
</feature>
<evidence type="ECO:0000313" key="2">
    <source>
        <dbReference type="EMBL" id="KAH3853103.1"/>
    </source>
</evidence>
<reference evidence="2" key="1">
    <citation type="journal article" date="2019" name="bioRxiv">
        <title>The Genome of the Zebra Mussel, Dreissena polymorpha: A Resource for Invasive Species Research.</title>
        <authorList>
            <person name="McCartney M.A."/>
            <person name="Auch B."/>
            <person name="Kono T."/>
            <person name="Mallez S."/>
            <person name="Zhang Y."/>
            <person name="Obille A."/>
            <person name="Becker A."/>
            <person name="Abrahante J.E."/>
            <person name="Garbe J."/>
            <person name="Badalamenti J.P."/>
            <person name="Herman A."/>
            <person name="Mangelson H."/>
            <person name="Liachko I."/>
            <person name="Sullivan S."/>
            <person name="Sone E.D."/>
            <person name="Koren S."/>
            <person name="Silverstein K.A.T."/>
            <person name="Beckman K.B."/>
            <person name="Gohl D.M."/>
        </authorList>
    </citation>
    <scope>NUCLEOTIDE SEQUENCE</scope>
    <source>
        <strain evidence="2">Duluth1</strain>
        <tissue evidence="2">Whole animal</tissue>
    </source>
</reference>
<reference evidence="2" key="2">
    <citation type="submission" date="2020-11" db="EMBL/GenBank/DDBJ databases">
        <authorList>
            <person name="McCartney M.A."/>
            <person name="Auch B."/>
            <person name="Kono T."/>
            <person name="Mallez S."/>
            <person name="Becker A."/>
            <person name="Gohl D.M."/>
            <person name="Silverstein K.A.T."/>
            <person name="Koren S."/>
            <person name="Bechman K.B."/>
            <person name="Herman A."/>
            <person name="Abrahante J.E."/>
            <person name="Garbe J."/>
        </authorList>
    </citation>
    <scope>NUCLEOTIDE SEQUENCE</scope>
    <source>
        <strain evidence="2">Duluth1</strain>
        <tissue evidence="2">Whole animal</tissue>
    </source>
</reference>
<protein>
    <recommendedName>
        <fullName evidence="4">Secreted protein</fullName>
    </recommendedName>
</protein>
<name>A0A9D4L787_DREPO</name>
<evidence type="ECO:0008006" key="4">
    <source>
        <dbReference type="Google" id="ProtNLM"/>
    </source>
</evidence>
<accession>A0A9D4L787</accession>
<sequence>MNGFKNVLLCKSVLRFAFVISSSDSAVFSSGWKCLNLTFEDGSTSTSSVEANFYRSIITDKGVNKNIRKVYNLTWKASEIVNR</sequence>
<comment type="caution">
    <text evidence="2">The sequence shown here is derived from an EMBL/GenBank/DDBJ whole genome shotgun (WGS) entry which is preliminary data.</text>
</comment>
<dbReference type="EMBL" id="JAIWYP010000003">
    <property type="protein sequence ID" value="KAH3853103.1"/>
    <property type="molecule type" value="Genomic_DNA"/>
</dbReference>
<gene>
    <name evidence="2" type="ORF">DPMN_095626</name>
</gene>
<keyword evidence="1" id="KW-0732">Signal</keyword>
<evidence type="ECO:0000256" key="1">
    <source>
        <dbReference type="SAM" id="SignalP"/>
    </source>
</evidence>
<dbReference type="AlphaFoldDB" id="A0A9D4L787"/>
<proteinExistence type="predicted"/>
<keyword evidence="3" id="KW-1185">Reference proteome</keyword>
<dbReference type="Proteomes" id="UP000828390">
    <property type="component" value="Unassembled WGS sequence"/>
</dbReference>